<sequence length="485" mass="54167">AQVLDDLKRRARVDCGLATIEDILEDRLEDRMESFVLSETLKYLFLLFDEHNPLATTDSNIIFTTEGHILTLNSTHIRPMSPTRRSSRQVGMKYFACPIHTNILLQYENLTCPAIEESAIYPGGLNPPPLSHGIRSRVDYDFARTLVGLPQDSEAAKQDAFWSTPYGVCEKPKMESYEFLLNRLGFQSKEDDDVASLKKKLVPWRGGVLVMETMGLRVAVKSRFDGRGYDITKIGHLQVRQGEKVFFNDTLLFGVDAAEASKSHPRARSVPLSFRTLRPSSPMVYDNAEKPEDLLQVTSEFIVEASTAEFGIDIDKARWKSLEESSADSFGLAGANLIRIPENPLGCSPYNQNIHNVTNKMIYVERGECLFIEKLAHARNAGAMGVIVWHEAEDLIRPTAETNDLHAYGKEVEGGVLLVVPGSAHSVIASRLSLAEQDAANNIVTVNLEKEWPDELADSRRLCFDLNSPSMAQSYQGHEGRELPI</sequence>
<comment type="caution">
    <text evidence="1">The sequence shown here is derived from an EMBL/GenBank/DDBJ whole genome shotgun (WGS) entry which is preliminary data.</text>
</comment>
<protein>
    <submittedName>
        <fullName evidence="1">15806_t:CDS:1</fullName>
    </submittedName>
</protein>
<accession>A0ACA9NMQ7</accession>
<name>A0ACA9NMQ7_9GLOM</name>
<keyword evidence="2" id="KW-1185">Reference proteome</keyword>
<reference evidence="1" key="1">
    <citation type="submission" date="2021-06" db="EMBL/GenBank/DDBJ databases">
        <authorList>
            <person name="Kallberg Y."/>
            <person name="Tangrot J."/>
            <person name="Rosling A."/>
        </authorList>
    </citation>
    <scope>NUCLEOTIDE SEQUENCE</scope>
    <source>
        <strain evidence="1">CL356</strain>
    </source>
</reference>
<dbReference type="EMBL" id="CAJVPT010023354">
    <property type="protein sequence ID" value="CAG8664912.1"/>
    <property type="molecule type" value="Genomic_DNA"/>
</dbReference>
<evidence type="ECO:0000313" key="1">
    <source>
        <dbReference type="EMBL" id="CAG8664912.1"/>
    </source>
</evidence>
<gene>
    <name evidence="1" type="ORF">ACOLOM_LOCUS8723</name>
</gene>
<dbReference type="Proteomes" id="UP000789525">
    <property type="component" value="Unassembled WGS sequence"/>
</dbReference>
<organism evidence="1 2">
    <name type="scientific">Acaulospora colombiana</name>
    <dbReference type="NCBI Taxonomy" id="27376"/>
    <lineage>
        <taxon>Eukaryota</taxon>
        <taxon>Fungi</taxon>
        <taxon>Fungi incertae sedis</taxon>
        <taxon>Mucoromycota</taxon>
        <taxon>Glomeromycotina</taxon>
        <taxon>Glomeromycetes</taxon>
        <taxon>Diversisporales</taxon>
        <taxon>Acaulosporaceae</taxon>
        <taxon>Acaulospora</taxon>
    </lineage>
</organism>
<evidence type="ECO:0000313" key="2">
    <source>
        <dbReference type="Proteomes" id="UP000789525"/>
    </source>
</evidence>
<proteinExistence type="predicted"/>
<feature type="non-terminal residue" evidence="1">
    <location>
        <position position="1"/>
    </location>
</feature>